<feature type="non-terminal residue" evidence="1">
    <location>
        <position position="1"/>
    </location>
</feature>
<feature type="non-terminal residue" evidence="1">
    <location>
        <position position="28"/>
    </location>
</feature>
<name>A0A382J2W7_9ZZZZ</name>
<dbReference type="EMBL" id="UINC01071459">
    <property type="protein sequence ID" value="SVC06370.1"/>
    <property type="molecule type" value="Genomic_DNA"/>
</dbReference>
<dbReference type="AlphaFoldDB" id="A0A382J2W7"/>
<evidence type="ECO:0000313" key="1">
    <source>
        <dbReference type="EMBL" id="SVC06370.1"/>
    </source>
</evidence>
<reference evidence="1" key="1">
    <citation type="submission" date="2018-05" db="EMBL/GenBank/DDBJ databases">
        <authorList>
            <person name="Lanie J.A."/>
            <person name="Ng W.-L."/>
            <person name="Kazmierczak K.M."/>
            <person name="Andrzejewski T.M."/>
            <person name="Davidsen T.M."/>
            <person name="Wayne K.J."/>
            <person name="Tettelin H."/>
            <person name="Glass J.I."/>
            <person name="Rusch D."/>
            <person name="Podicherti R."/>
            <person name="Tsui H.-C.T."/>
            <person name="Winkler M.E."/>
        </authorList>
    </citation>
    <scope>NUCLEOTIDE SEQUENCE</scope>
</reference>
<gene>
    <name evidence="1" type="ORF">METZ01_LOCUS259224</name>
</gene>
<organism evidence="1">
    <name type="scientific">marine metagenome</name>
    <dbReference type="NCBI Taxonomy" id="408172"/>
    <lineage>
        <taxon>unclassified sequences</taxon>
        <taxon>metagenomes</taxon>
        <taxon>ecological metagenomes</taxon>
    </lineage>
</organism>
<accession>A0A382J2W7</accession>
<proteinExistence type="predicted"/>
<protein>
    <submittedName>
        <fullName evidence="1">Uncharacterized protein</fullName>
    </submittedName>
</protein>
<sequence>LYLLKNPATKLIWMTLNNLNVLCMQLEV</sequence>